<gene>
    <name evidence="6" type="ORF">AMJ44_06030</name>
</gene>
<feature type="transmembrane region" description="Helical" evidence="5">
    <location>
        <begin position="103"/>
        <end position="124"/>
    </location>
</feature>
<feature type="transmembrane region" description="Helical" evidence="5">
    <location>
        <begin position="136"/>
        <end position="155"/>
    </location>
</feature>
<dbReference type="EMBL" id="LIZX01000047">
    <property type="protein sequence ID" value="KPJ68627.1"/>
    <property type="molecule type" value="Genomic_DNA"/>
</dbReference>
<dbReference type="GO" id="GO:0016765">
    <property type="term" value="F:transferase activity, transferring alkyl or aryl (other than methyl) groups"/>
    <property type="evidence" value="ECO:0007669"/>
    <property type="project" value="InterPro"/>
</dbReference>
<dbReference type="PANTHER" id="PTHR42723">
    <property type="entry name" value="CHLOROPHYLL SYNTHASE"/>
    <property type="match status" value="1"/>
</dbReference>
<keyword evidence="4 5" id="KW-0472">Membrane</keyword>
<evidence type="ECO:0000256" key="1">
    <source>
        <dbReference type="ARBA" id="ARBA00004141"/>
    </source>
</evidence>
<feature type="transmembrane region" description="Helical" evidence="5">
    <location>
        <begin position="260"/>
        <end position="285"/>
    </location>
</feature>
<feature type="transmembrane region" description="Helical" evidence="5">
    <location>
        <begin position="230"/>
        <end position="248"/>
    </location>
</feature>
<dbReference type="InterPro" id="IPR000537">
    <property type="entry name" value="UbiA_prenyltransferase"/>
</dbReference>
<reference evidence="6 7" key="1">
    <citation type="journal article" date="2015" name="Microbiome">
        <title>Genomic resolution of linkages in carbon, nitrogen, and sulfur cycling among widespread estuary sediment bacteria.</title>
        <authorList>
            <person name="Baker B.J."/>
            <person name="Lazar C.S."/>
            <person name="Teske A.P."/>
            <person name="Dick G.J."/>
        </authorList>
    </citation>
    <scope>NUCLEOTIDE SEQUENCE [LARGE SCALE GENOMIC DNA]</scope>
    <source>
        <strain evidence="6">DG_54_3</strain>
    </source>
</reference>
<dbReference type="Proteomes" id="UP000051861">
    <property type="component" value="Unassembled WGS sequence"/>
</dbReference>
<proteinExistence type="predicted"/>
<evidence type="ECO:0000256" key="4">
    <source>
        <dbReference type="ARBA" id="ARBA00023136"/>
    </source>
</evidence>
<dbReference type="InterPro" id="IPR050475">
    <property type="entry name" value="Prenyltransferase_related"/>
</dbReference>
<accession>A0A0S7Y254</accession>
<sequence length="303" mass="33616">MSFSIKHLDYLFITRPVLMPPVWSILLLGHLRAAGLEGHRISIGPVFFLISISIGAVYILNQIYDIESDRINGKLFFLAGGLIPLNNAWLEALLLAAAGVFGAFLWSFQLGILFASGFLFGYLYSAPPFSLKNRHVWGLLCNALGHGSLTFLIGWCVISNLSLRALFFSLPYFLAVAAVYLNTTLPDIQGDQKVNKITLGVKLGIPRAAGLSLFFVLLSLVLAWVFMDRVFVVAAALSFPFFVYAALTKKIKGIILSVKMAVLCLTIAAAIFYPWYFVVLIVGFLGTRIYYRSRFDMAYPTFI</sequence>
<dbReference type="PANTHER" id="PTHR42723:SF1">
    <property type="entry name" value="CHLOROPHYLL SYNTHASE, CHLOROPLASTIC"/>
    <property type="match status" value="1"/>
</dbReference>
<organism evidence="6 7">
    <name type="scientific">candidate division WOR-1 bacterium DG_54_3</name>
    <dbReference type="NCBI Taxonomy" id="1703775"/>
    <lineage>
        <taxon>Bacteria</taxon>
        <taxon>Bacillati</taxon>
        <taxon>Saganbacteria</taxon>
    </lineage>
</organism>
<dbReference type="GO" id="GO:0016020">
    <property type="term" value="C:membrane"/>
    <property type="evidence" value="ECO:0007669"/>
    <property type="project" value="UniProtKB-SubCell"/>
</dbReference>
<feature type="transmembrane region" description="Helical" evidence="5">
    <location>
        <begin position="204"/>
        <end position="224"/>
    </location>
</feature>
<keyword evidence="2 5" id="KW-0812">Transmembrane</keyword>
<protein>
    <recommendedName>
        <fullName evidence="8">Ubiquinone biosynthesis protein UbiA</fullName>
    </recommendedName>
</protein>
<dbReference type="Gene3D" id="1.10.357.140">
    <property type="entry name" value="UbiA prenyltransferase"/>
    <property type="match status" value="1"/>
</dbReference>
<name>A0A0S7Y254_UNCSA</name>
<feature type="transmembrane region" description="Helical" evidence="5">
    <location>
        <begin position="161"/>
        <end position="183"/>
    </location>
</feature>
<feature type="transmembrane region" description="Helical" evidence="5">
    <location>
        <begin position="12"/>
        <end position="31"/>
    </location>
</feature>
<dbReference type="InterPro" id="IPR044878">
    <property type="entry name" value="UbiA_sf"/>
</dbReference>
<comment type="caution">
    <text evidence="6">The sequence shown here is derived from an EMBL/GenBank/DDBJ whole genome shotgun (WGS) entry which is preliminary data.</text>
</comment>
<feature type="transmembrane region" description="Helical" evidence="5">
    <location>
        <begin position="43"/>
        <end position="63"/>
    </location>
</feature>
<keyword evidence="3 5" id="KW-1133">Transmembrane helix</keyword>
<dbReference type="AlphaFoldDB" id="A0A0S7Y254"/>
<evidence type="ECO:0000313" key="7">
    <source>
        <dbReference type="Proteomes" id="UP000051861"/>
    </source>
</evidence>
<evidence type="ECO:0000256" key="3">
    <source>
        <dbReference type="ARBA" id="ARBA00022989"/>
    </source>
</evidence>
<evidence type="ECO:0000313" key="6">
    <source>
        <dbReference type="EMBL" id="KPJ68627.1"/>
    </source>
</evidence>
<evidence type="ECO:0000256" key="5">
    <source>
        <dbReference type="SAM" id="Phobius"/>
    </source>
</evidence>
<comment type="subcellular location">
    <subcellularLocation>
        <location evidence="1">Membrane</location>
        <topology evidence="1">Multi-pass membrane protein</topology>
    </subcellularLocation>
</comment>
<evidence type="ECO:0000256" key="2">
    <source>
        <dbReference type="ARBA" id="ARBA00022692"/>
    </source>
</evidence>
<feature type="transmembrane region" description="Helical" evidence="5">
    <location>
        <begin position="75"/>
        <end position="97"/>
    </location>
</feature>
<dbReference type="Pfam" id="PF01040">
    <property type="entry name" value="UbiA"/>
    <property type="match status" value="1"/>
</dbReference>
<evidence type="ECO:0008006" key="8">
    <source>
        <dbReference type="Google" id="ProtNLM"/>
    </source>
</evidence>